<protein>
    <submittedName>
        <fullName evidence="2">Tellurite resistance TerB family protein</fullName>
    </submittedName>
</protein>
<dbReference type="Gene3D" id="1.10.3680.10">
    <property type="entry name" value="TerB-like"/>
    <property type="match status" value="1"/>
</dbReference>
<feature type="compositionally biased region" description="Low complexity" evidence="1">
    <location>
        <begin position="183"/>
        <end position="199"/>
    </location>
</feature>
<dbReference type="Proteomes" id="UP000681594">
    <property type="component" value="Unassembled WGS sequence"/>
</dbReference>
<sequence>MFDAKRLLDGFLGGQGKHAGSRPSGGIGSLGRGGGSLQDVLGGLLGGGIGSLGGDAHRRGAGGPLGRMGDEDGTRGGRGFGGPIGSMGGAGGGLGGGLGGMLGGGGLGGALGTAAAGGLLGSLLGGRRRGSGGGLLRMGGVAVLGTLAYRAWQQWQESQQAGAQASGDAPGHAAAGSGSRPTSGPWSGQPSSAGPAAAAPLPPPEEFAREEAPAADGHPFGLSLVKAMIAAAKADGHLDDNERAYVFEEVERLELDAEAKGFVFQALEAAADPSAVAAMARTDAQKSEIYMVSRLVAEPDTAAERAYLDALAHRLGLAPGLRQSLDAQAAEAQRLLAAQDTPGQGG</sequence>
<dbReference type="SUPFAM" id="SSF158682">
    <property type="entry name" value="TerB-like"/>
    <property type="match status" value="1"/>
</dbReference>
<reference evidence="2 3" key="1">
    <citation type="submission" date="2021-03" db="EMBL/GenBank/DDBJ databases">
        <authorList>
            <person name="So Y."/>
        </authorList>
    </citation>
    <scope>NUCLEOTIDE SEQUENCE [LARGE SCALE GENOMIC DNA]</scope>
    <source>
        <strain evidence="2 3">SSH11</strain>
    </source>
</reference>
<evidence type="ECO:0000313" key="3">
    <source>
        <dbReference type="Proteomes" id="UP000681594"/>
    </source>
</evidence>
<accession>A0ABS4AIW3</accession>
<name>A0ABS4AIW3_9PROT</name>
<evidence type="ECO:0000256" key="1">
    <source>
        <dbReference type="SAM" id="MobiDB-lite"/>
    </source>
</evidence>
<dbReference type="EMBL" id="JAGIZB010000014">
    <property type="protein sequence ID" value="MBP0446169.1"/>
    <property type="molecule type" value="Genomic_DNA"/>
</dbReference>
<feature type="region of interest" description="Disordered" evidence="1">
    <location>
        <begin position="56"/>
        <end position="84"/>
    </location>
</feature>
<dbReference type="Pfam" id="PF04391">
    <property type="entry name" value="DUF533"/>
    <property type="match status" value="1"/>
</dbReference>
<proteinExistence type="predicted"/>
<dbReference type="CDD" id="cd07178">
    <property type="entry name" value="terB_like_YebE"/>
    <property type="match status" value="1"/>
</dbReference>
<evidence type="ECO:0000313" key="2">
    <source>
        <dbReference type="EMBL" id="MBP0446169.1"/>
    </source>
</evidence>
<keyword evidence="3" id="KW-1185">Reference proteome</keyword>
<dbReference type="InterPro" id="IPR007486">
    <property type="entry name" value="YebE"/>
</dbReference>
<comment type="caution">
    <text evidence="2">The sequence shown here is derived from an EMBL/GenBank/DDBJ whole genome shotgun (WGS) entry which is preliminary data.</text>
</comment>
<dbReference type="InterPro" id="IPR029024">
    <property type="entry name" value="TerB-like"/>
</dbReference>
<organism evidence="2 3">
    <name type="scientific">Pararoseomonas baculiformis</name>
    <dbReference type="NCBI Taxonomy" id="2820812"/>
    <lineage>
        <taxon>Bacteria</taxon>
        <taxon>Pseudomonadati</taxon>
        <taxon>Pseudomonadota</taxon>
        <taxon>Alphaproteobacteria</taxon>
        <taxon>Acetobacterales</taxon>
        <taxon>Acetobacteraceae</taxon>
        <taxon>Pararoseomonas</taxon>
    </lineage>
</organism>
<gene>
    <name evidence="2" type="ORF">J8J14_15450</name>
</gene>
<feature type="region of interest" description="Disordered" evidence="1">
    <location>
        <begin position="159"/>
        <end position="204"/>
    </location>
</feature>